<feature type="domain" description="OmpR/PhoB-type" evidence="9">
    <location>
        <begin position="124"/>
        <end position="222"/>
    </location>
</feature>
<dbReference type="GO" id="GO:0032993">
    <property type="term" value="C:protein-DNA complex"/>
    <property type="evidence" value="ECO:0007669"/>
    <property type="project" value="TreeGrafter"/>
</dbReference>
<dbReference type="GO" id="GO:0000156">
    <property type="term" value="F:phosphorelay response regulator activity"/>
    <property type="evidence" value="ECO:0007669"/>
    <property type="project" value="TreeGrafter"/>
</dbReference>
<dbReference type="eggNOG" id="COG0745">
    <property type="taxonomic scope" value="Bacteria"/>
</dbReference>
<comment type="caution">
    <text evidence="10">The sequence shown here is derived from an EMBL/GenBank/DDBJ whole genome shotgun (WGS) entry which is preliminary data.</text>
</comment>
<dbReference type="InterPro" id="IPR001867">
    <property type="entry name" value="OmpR/PhoB-type_DNA-bd"/>
</dbReference>
<dbReference type="GO" id="GO:0005829">
    <property type="term" value="C:cytosol"/>
    <property type="evidence" value="ECO:0007669"/>
    <property type="project" value="TreeGrafter"/>
</dbReference>
<evidence type="ECO:0000256" key="5">
    <source>
        <dbReference type="ARBA" id="ARBA00023163"/>
    </source>
</evidence>
<keyword evidence="11" id="KW-1185">Reference proteome</keyword>
<dbReference type="EMBL" id="AMYT01000002">
    <property type="protein sequence ID" value="EKU27983.1"/>
    <property type="molecule type" value="Genomic_DNA"/>
</dbReference>
<dbReference type="Gene3D" id="1.10.10.10">
    <property type="entry name" value="Winged helix-like DNA-binding domain superfamily/Winged helix DNA-binding domain"/>
    <property type="match status" value="1"/>
</dbReference>
<dbReference type="Gene3D" id="6.10.250.690">
    <property type="match status" value="1"/>
</dbReference>
<accession>K8ZN54</accession>
<evidence type="ECO:0000256" key="3">
    <source>
        <dbReference type="ARBA" id="ARBA00023015"/>
    </source>
</evidence>
<proteinExistence type="predicted"/>
<reference evidence="10 11" key="1">
    <citation type="journal article" date="2013" name="Genome Announc.">
        <title>Draft Genome Sequence of Catellicoccus marimammalium, a Novel Species Commonly Found in Gull Feces.</title>
        <authorList>
            <person name="Weigand M.R."/>
            <person name="Ryu H."/>
            <person name="Bozcek L."/>
            <person name="Konstantinidis K.T."/>
            <person name="Santo Domingo J.W."/>
        </authorList>
    </citation>
    <scope>NUCLEOTIDE SEQUENCE [LARGE SCALE GENOMIC DNA]</scope>
    <source>
        <strain evidence="10 11">M35/04/3</strain>
    </source>
</reference>
<dbReference type="PROSITE" id="PS50110">
    <property type="entry name" value="RESPONSE_REGULATORY"/>
    <property type="match status" value="1"/>
</dbReference>
<keyword evidence="2" id="KW-0902">Two-component regulatory system</keyword>
<gene>
    <name evidence="10" type="ORF">C683_0026</name>
</gene>
<feature type="domain" description="Response regulatory" evidence="8">
    <location>
        <begin position="3"/>
        <end position="116"/>
    </location>
</feature>
<dbReference type="PROSITE" id="PS51755">
    <property type="entry name" value="OMPR_PHOB"/>
    <property type="match status" value="1"/>
</dbReference>
<dbReference type="Pfam" id="PF00072">
    <property type="entry name" value="Response_reg"/>
    <property type="match status" value="1"/>
</dbReference>
<dbReference type="CDD" id="cd00383">
    <property type="entry name" value="trans_reg_C"/>
    <property type="match status" value="1"/>
</dbReference>
<dbReference type="Proteomes" id="UP000016057">
    <property type="component" value="Unassembled WGS sequence"/>
</dbReference>
<evidence type="ECO:0000256" key="1">
    <source>
        <dbReference type="ARBA" id="ARBA00022553"/>
    </source>
</evidence>
<dbReference type="InterPro" id="IPR011006">
    <property type="entry name" value="CheY-like_superfamily"/>
</dbReference>
<dbReference type="InterPro" id="IPR036388">
    <property type="entry name" value="WH-like_DNA-bd_sf"/>
</dbReference>
<dbReference type="InterPro" id="IPR001789">
    <property type="entry name" value="Sig_transdc_resp-reg_receiver"/>
</dbReference>
<evidence type="ECO:0000256" key="6">
    <source>
        <dbReference type="PROSITE-ProRule" id="PRU00169"/>
    </source>
</evidence>
<keyword evidence="4 7" id="KW-0238">DNA-binding</keyword>
<keyword evidence="5" id="KW-0804">Transcription</keyword>
<name>K8ZN54_9ENTE</name>
<evidence type="ECO:0000256" key="2">
    <source>
        <dbReference type="ARBA" id="ARBA00023012"/>
    </source>
</evidence>
<dbReference type="InterPro" id="IPR016032">
    <property type="entry name" value="Sig_transdc_resp-reg_C-effctor"/>
</dbReference>
<feature type="DNA-binding region" description="OmpR/PhoB-type" evidence="7">
    <location>
        <begin position="124"/>
        <end position="222"/>
    </location>
</feature>
<protein>
    <submittedName>
        <fullName evidence="10">DNA-binding response regulator</fullName>
    </submittedName>
</protein>
<evidence type="ECO:0000313" key="11">
    <source>
        <dbReference type="Proteomes" id="UP000016057"/>
    </source>
</evidence>
<dbReference type="SUPFAM" id="SSF46894">
    <property type="entry name" value="C-terminal effector domain of the bipartite response regulators"/>
    <property type="match status" value="1"/>
</dbReference>
<dbReference type="OrthoDB" id="9790442at2"/>
<keyword evidence="1 6" id="KW-0597">Phosphoprotein</keyword>
<keyword evidence="3" id="KW-0805">Transcription regulation</keyword>
<organism evidence="10 11">
    <name type="scientific">Catellicoccus marimammalium M35/04/3</name>
    <dbReference type="NCBI Taxonomy" id="1234409"/>
    <lineage>
        <taxon>Bacteria</taxon>
        <taxon>Bacillati</taxon>
        <taxon>Bacillota</taxon>
        <taxon>Bacilli</taxon>
        <taxon>Lactobacillales</taxon>
        <taxon>Enterococcaceae</taxon>
        <taxon>Catellicoccus</taxon>
    </lineage>
</organism>
<dbReference type="AlphaFoldDB" id="K8ZN54"/>
<evidence type="ECO:0000256" key="4">
    <source>
        <dbReference type="ARBA" id="ARBA00023125"/>
    </source>
</evidence>
<evidence type="ECO:0000259" key="9">
    <source>
        <dbReference type="PROSITE" id="PS51755"/>
    </source>
</evidence>
<dbReference type="SMART" id="SM00448">
    <property type="entry name" value="REC"/>
    <property type="match status" value="1"/>
</dbReference>
<sequence>METIILVEDEVVIREEIKSLLESYNYQVKVLTDFENILTEVLALEGDLLLLDLNLPKFDGFYWMKEIRKNSNMPIMILTSSQKEMDELLGLQLGADDYIQKPFHAQILLARIQAVLARTNHQKNERKLLGPNFEYQVERHEVSCDSGTWSLSGNEHLILSLLLEHRGKVVQRETLMNHLWQHCSFVDDNTLTVNVNRLRKHLKEMGIEDCIQTKRGEGYIIL</sequence>
<dbReference type="RefSeq" id="WP_009488055.1">
    <property type="nucleotide sequence ID" value="NZ_AMYT01000002.1"/>
</dbReference>
<evidence type="ECO:0000256" key="7">
    <source>
        <dbReference type="PROSITE-ProRule" id="PRU01091"/>
    </source>
</evidence>
<dbReference type="SMART" id="SM00862">
    <property type="entry name" value="Trans_reg_C"/>
    <property type="match status" value="1"/>
</dbReference>
<evidence type="ECO:0000259" key="8">
    <source>
        <dbReference type="PROSITE" id="PS50110"/>
    </source>
</evidence>
<dbReference type="STRING" id="1234409.C683_0026"/>
<dbReference type="GO" id="GO:0006355">
    <property type="term" value="P:regulation of DNA-templated transcription"/>
    <property type="evidence" value="ECO:0007669"/>
    <property type="project" value="InterPro"/>
</dbReference>
<evidence type="ECO:0000313" key="10">
    <source>
        <dbReference type="EMBL" id="EKU27983.1"/>
    </source>
</evidence>
<dbReference type="InterPro" id="IPR039420">
    <property type="entry name" value="WalR-like"/>
</dbReference>
<dbReference type="PANTHER" id="PTHR48111">
    <property type="entry name" value="REGULATOR OF RPOS"/>
    <property type="match status" value="1"/>
</dbReference>
<dbReference type="SUPFAM" id="SSF52172">
    <property type="entry name" value="CheY-like"/>
    <property type="match status" value="1"/>
</dbReference>
<feature type="modified residue" description="4-aspartylphosphate" evidence="6">
    <location>
        <position position="52"/>
    </location>
</feature>
<dbReference type="PANTHER" id="PTHR48111:SF43">
    <property type="entry name" value="STAGE 0 SPORULATION PROTEIN A HOMOLOG"/>
    <property type="match status" value="1"/>
</dbReference>
<dbReference type="GO" id="GO:0000976">
    <property type="term" value="F:transcription cis-regulatory region binding"/>
    <property type="evidence" value="ECO:0007669"/>
    <property type="project" value="TreeGrafter"/>
</dbReference>
<dbReference type="Pfam" id="PF00486">
    <property type="entry name" value="Trans_reg_C"/>
    <property type="match status" value="1"/>
</dbReference>
<dbReference type="Gene3D" id="3.40.50.2300">
    <property type="match status" value="1"/>
</dbReference>